<comment type="caution">
    <text evidence="2">The sequence shown here is derived from an EMBL/GenBank/DDBJ whole genome shotgun (WGS) entry which is preliminary data.</text>
</comment>
<evidence type="ECO:0000313" key="2">
    <source>
        <dbReference type="EMBL" id="GGB34326.1"/>
    </source>
</evidence>
<accession>A0A9W5X4D2</accession>
<dbReference type="AlphaFoldDB" id="A0A9W5X4D2"/>
<dbReference type="EMBL" id="BMJD01000004">
    <property type="protein sequence ID" value="GGB34326.1"/>
    <property type="molecule type" value="Genomic_DNA"/>
</dbReference>
<protein>
    <submittedName>
        <fullName evidence="2">Uncharacterized protein</fullName>
    </submittedName>
</protein>
<organism evidence="2 3">
    <name type="scientific">Lentibacillus populi</name>
    <dbReference type="NCBI Taxonomy" id="1827502"/>
    <lineage>
        <taxon>Bacteria</taxon>
        <taxon>Bacillati</taxon>
        <taxon>Bacillota</taxon>
        <taxon>Bacilli</taxon>
        <taxon>Bacillales</taxon>
        <taxon>Bacillaceae</taxon>
        <taxon>Lentibacillus</taxon>
    </lineage>
</organism>
<dbReference type="RefSeq" id="WP_155554380.1">
    <property type="nucleotide sequence ID" value="NZ_BMJD01000004.1"/>
</dbReference>
<proteinExistence type="predicted"/>
<dbReference type="Proteomes" id="UP000621492">
    <property type="component" value="Unassembled WGS sequence"/>
</dbReference>
<reference evidence="2" key="1">
    <citation type="journal article" date="2014" name="Int. J. Syst. Evol. Microbiol.">
        <title>Complete genome sequence of Corynebacterium casei LMG S-19264T (=DSM 44701T), isolated from a smear-ripened cheese.</title>
        <authorList>
            <consortium name="US DOE Joint Genome Institute (JGI-PGF)"/>
            <person name="Walter F."/>
            <person name="Albersmeier A."/>
            <person name="Kalinowski J."/>
            <person name="Ruckert C."/>
        </authorList>
    </citation>
    <scope>NUCLEOTIDE SEQUENCE</scope>
    <source>
        <strain evidence="2">CGMCC 1.15454</strain>
    </source>
</reference>
<feature type="compositionally biased region" description="Basic and acidic residues" evidence="1">
    <location>
        <begin position="1"/>
        <end position="11"/>
    </location>
</feature>
<reference evidence="2" key="2">
    <citation type="submission" date="2020-09" db="EMBL/GenBank/DDBJ databases">
        <authorList>
            <person name="Sun Q."/>
            <person name="Zhou Y."/>
        </authorList>
    </citation>
    <scope>NUCLEOTIDE SEQUENCE</scope>
    <source>
        <strain evidence="2">CGMCC 1.15454</strain>
    </source>
</reference>
<evidence type="ECO:0000256" key="1">
    <source>
        <dbReference type="SAM" id="MobiDB-lite"/>
    </source>
</evidence>
<keyword evidence="3" id="KW-1185">Reference proteome</keyword>
<feature type="region of interest" description="Disordered" evidence="1">
    <location>
        <begin position="1"/>
        <end position="57"/>
    </location>
</feature>
<gene>
    <name evidence="2" type="ORF">GCM10011409_09730</name>
</gene>
<evidence type="ECO:0000313" key="3">
    <source>
        <dbReference type="Proteomes" id="UP000621492"/>
    </source>
</evidence>
<sequence>MIMENNKKQERNPSSGNDDLNGGLVEDHLNSDNAFSDKGLNNHRLTRESMKKSNTNT</sequence>
<name>A0A9W5X4D2_9BACI</name>